<dbReference type="GO" id="GO:0008757">
    <property type="term" value="F:S-adenosylmethionine-dependent methyltransferase activity"/>
    <property type="evidence" value="ECO:0007669"/>
    <property type="project" value="InterPro"/>
</dbReference>
<dbReference type="PANTHER" id="PTHR43861">
    <property type="entry name" value="TRANS-ACONITATE 2-METHYLTRANSFERASE-RELATED"/>
    <property type="match status" value="1"/>
</dbReference>
<accession>A0A484HMI1</accession>
<name>A0A484HMI1_9BACT</name>
<organism evidence="2">
    <name type="scientific">uncultured Desulfobacteraceae bacterium</name>
    <dbReference type="NCBI Taxonomy" id="218296"/>
    <lineage>
        <taxon>Bacteria</taxon>
        <taxon>Pseudomonadati</taxon>
        <taxon>Thermodesulfobacteriota</taxon>
        <taxon>Desulfobacteria</taxon>
        <taxon>Desulfobacterales</taxon>
        <taxon>Desulfobacteraceae</taxon>
        <taxon>environmental samples</taxon>
    </lineage>
</organism>
<dbReference type="InterPro" id="IPR029063">
    <property type="entry name" value="SAM-dependent_MTases_sf"/>
</dbReference>
<dbReference type="InterPro" id="IPR013216">
    <property type="entry name" value="Methyltransf_11"/>
</dbReference>
<proteinExistence type="predicted"/>
<gene>
    <name evidence="2" type="ORF">EPICR_40080</name>
</gene>
<evidence type="ECO:0000313" key="2">
    <source>
        <dbReference type="EMBL" id="VEN74501.1"/>
    </source>
</evidence>
<protein>
    <recommendedName>
        <fullName evidence="1">Methyltransferase type 11 domain-containing protein</fullName>
    </recommendedName>
</protein>
<dbReference type="AlphaFoldDB" id="A0A484HMI1"/>
<evidence type="ECO:0000259" key="1">
    <source>
        <dbReference type="Pfam" id="PF08241"/>
    </source>
</evidence>
<feature type="domain" description="Methyltransferase type 11" evidence="1">
    <location>
        <begin position="62"/>
        <end position="150"/>
    </location>
</feature>
<reference evidence="2" key="1">
    <citation type="submission" date="2019-01" db="EMBL/GenBank/DDBJ databases">
        <authorList>
            <consortium name="Genoscope - CEA"/>
            <person name="William W."/>
        </authorList>
    </citation>
    <scope>NUCLEOTIDE SEQUENCE</scope>
    <source>
        <strain evidence="2">CR-1</strain>
    </source>
</reference>
<dbReference type="Pfam" id="PF08241">
    <property type="entry name" value="Methyltransf_11"/>
    <property type="match status" value="1"/>
</dbReference>
<dbReference type="CDD" id="cd02440">
    <property type="entry name" value="AdoMet_MTases"/>
    <property type="match status" value="1"/>
</dbReference>
<dbReference type="PANTHER" id="PTHR43861:SF6">
    <property type="entry name" value="METHYLTRANSFERASE TYPE 11"/>
    <property type="match status" value="1"/>
</dbReference>
<dbReference type="EMBL" id="CAACVI010000034">
    <property type="protein sequence ID" value="VEN74501.1"/>
    <property type="molecule type" value="Genomic_DNA"/>
</dbReference>
<sequence length="252" mass="29390">MQKPNRTPLRMSGNFIMISKNAKRDYVAVTYNEKDKPFTQYPDQLTRYLFSRYDLKKGNKILDVGCGRGEFLKGFIDCGLDGYGLDQSIVSKSVCPDTEVLQVDLANEPFPYEDDFFDIVFSKSVLEHFYYPEKIVHEMYRILKPGGIVITMVPDWESIYKMFYDDYTHRTPFTIISLKEIFYIHNFGNIKVEKFRQLPFLWSLPFLNSLCSLIALISPRSLKPYSKLIKFSKEIMLLSTAVKINNVEESLN</sequence>
<dbReference type="SUPFAM" id="SSF53335">
    <property type="entry name" value="S-adenosyl-L-methionine-dependent methyltransferases"/>
    <property type="match status" value="1"/>
</dbReference>
<dbReference type="Gene3D" id="3.40.50.150">
    <property type="entry name" value="Vaccinia Virus protein VP39"/>
    <property type="match status" value="1"/>
</dbReference>